<reference evidence="1" key="1">
    <citation type="submission" date="2022-04" db="EMBL/GenBank/DDBJ databases">
        <title>Genome of the entomopathogenic fungus Entomophthora muscae.</title>
        <authorList>
            <person name="Elya C."/>
            <person name="Lovett B.R."/>
            <person name="Lee E."/>
            <person name="Macias A.M."/>
            <person name="Hajek A.E."/>
            <person name="De Bivort B.L."/>
            <person name="Kasson M.T."/>
            <person name="De Fine Licht H.H."/>
            <person name="Stajich J.E."/>
        </authorList>
    </citation>
    <scope>NUCLEOTIDE SEQUENCE</scope>
    <source>
        <strain evidence="1">Berkeley</strain>
    </source>
</reference>
<comment type="caution">
    <text evidence="1">The sequence shown here is derived from an EMBL/GenBank/DDBJ whole genome shotgun (WGS) entry which is preliminary data.</text>
</comment>
<dbReference type="EMBL" id="QTSX02004851">
    <property type="protein sequence ID" value="KAJ9063603.1"/>
    <property type="molecule type" value="Genomic_DNA"/>
</dbReference>
<dbReference type="Proteomes" id="UP001165960">
    <property type="component" value="Unassembled WGS sequence"/>
</dbReference>
<sequence length="238" mass="26618">MTSLSSIISSSSRLAHKLALTQARQGLVHSRGKATLQATIAPVDVKLKEPKQEWKAKLNDVDTILSEIKPTKPLNLLDELFSVIPSGSWRDDQQPYPKEEAHKNNDTKFQLRTMEDSWLDIRLNFKDDPEMVRRYEGSCGEIQVGKIMEDLDKLAAGVAYKYCDQVVTSSRLTIVTASVDRLELRGKILADKNYRLGGYVTYVGFSSLEVFIQMDEVASDGSVSSPPITLTTPHEKLC</sequence>
<keyword evidence="2" id="KW-1185">Reference proteome</keyword>
<accession>A0ACC2SMM3</accession>
<evidence type="ECO:0000313" key="2">
    <source>
        <dbReference type="Proteomes" id="UP001165960"/>
    </source>
</evidence>
<protein>
    <submittedName>
        <fullName evidence="1">Uncharacterized protein</fullName>
    </submittedName>
</protein>
<proteinExistence type="predicted"/>
<gene>
    <name evidence="1" type="ORF">DSO57_1039128</name>
</gene>
<evidence type="ECO:0000313" key="1">
    <source>
        <dbReference type="EMBL" id="KAJ9063603.1"/>
    </source>
</evidence>
<organism evidence="1 2">
    <name type="scientific">Entomophthora muscae</name>
    <dbReference type="NCBI Taxonomy" id="34485"/>
    <lineage>
        <taxon>Eukaryota</taxon>
        <taxon>Fungi</taxon>
        <taxon>Fungi incertae sedis</taxon>
        <taxon>Zoopagomycota</taxon>
        <taxon>Entomophthoromycotina</taxon>
        <taxon>Entomophthoromycetes</taxon>
        <taxon>Entomophthorales</taxon>
        <taxon>Entomophthoraceae</taxon>
        <taxon>Entomophthora</taxon>
    </lineage>
</organism>
<name>A0ACC2SMM3_9FUNG</name>